<name>A0A344UUR5_9ACTN</name>
<evidence type="ECO:0000256" key="2">
    <source>
        <dbReference type="ARBA" id="ARBA00023125"/>
    </source>
</evidence>
<keyword evidence="2 4" id="KW-0238">DNA-binding</keyword>
<evidence type="ECO:0000256" key="5">
    <source>
        <dbReference type="SAM" id="MobiDB-lite"/>
    </source>
</evidence>
<dbReference type="AlphaFoldDB" id="A0A344UUR5"/>
<dbReference type="InterPro" id="IPR050109">
    <property type="entry name" value="HTH-type_TetR-like_transc_reg"/>
</dbReference>
<dbReference type="GO" id="GO:0003700">
    <property type="term" value="F:DNA-binding transcription factor activity"/>
    <property type="evidence" value="ECO:0007669"/>
    <property type="project" value="TreeGrafter"/>
</dbReference>
<dbReference type="PRINTS" id="PR00455">
    <property type="entry name" value="HTHTETR"/>
</dbReference>
<dbReference type="InterPro" id="IPR023772">
    <property type="entry name" value="DNA-bd_HTH_TetR-type_CS"/>
</dbReference>
<feature type="domain" description="HTH tetR-type" evidence="6">
    <location>
        <begin position="30"/>
        <end position="90"/>
    </location>
</feature>
<protein>
    <recommendedName>
        <fullName evidence="6">HTH tetR-type domain-containing protein</fullName>
    </recommendedName>
</protein>
<dbReference type="Gene3D" id="1.10.357.10">
    <property type="entry name" value="Tetracycline Repressor, domain 2"/>
    <property type="match status" value="1"/>
</dbReference>
<dbReference type="Pfam" id="PF00440">
    <property type="entry name" value="TetR_N"/>
    <property type="match status" value="1"/>
</dbReference>
<feature type="DNA-binding region" description="H-T-H motif" evidence="4">
    <location>
        <begin position="53"/>
        <end position="72"/>
    </location>
</feature>
<evidence type="ECO:0000256" key="1">
    <source>
        <dbReference type="ARBA" id="ARBA00023015"/>
    </source>
</evidence>
<reference evidence="7 8" key="1">
    <citation type="submission" date="2017-12" db="EMBL/GenBank/DDBJ databases">
        <title>The whole genome sequence of the Acidipropionibacterium virtanenii sp. nov. type strain JS278.</title>
        <authorList>
            <person name="Laine P."/>
            <person name="Deptula P."/>
            <person name="Varmanen P."/>
            <person name="Auvinen P."/>
        </authorList>
    </citation>
    <scope>NUCLEOTIDE SEQUENCE [LARGE SCALE GENOMIC DNA]</scope>
    <source>
        <strain evidence="7 8">JS278</strain>
    </source>
</reference>
<dbReference type="EMBL" id="CP025198">
    <property type="protein sequence ID" value="AXE39013.1"/>
    <property type="molecule type" value="Genomic_DNA"/>
</dbReference>
<evidence type="ECO:0000259" key="6">
    <source>
        <dbReference type="PROSITE" id="PS50977"/>
    </source>
</evidence>
<proteinExistence type="predicted"/>
<organism evidence="7 8">
    <name type="scientific">Acidipropionibacterium virtanenii</name>
    <dbReference type="NCBI Taxonomy" id="2057246"/>
    <lineage>
        <taxon>Bacteria</taxon>
        <taxon>Bacillati</taxon>
        <taxon>Actinomycetota</taxon>
        <taxon>Actinomycetes</taxon>
        <taxon>Propionibacteriales</taxon>
        <taxon>Propionibacteriaceae</taxon>
        <taxon>Acidipropionibacterium</taxon>
    </lineage>
</organism>
<dbReference type="GO" id="GO:0000976">
    <property type="term" value="F:transcription cis-regulatory region binding"/>
    <property type="evidence" value="ECO:0007669"/>
    <property type="project" value="TreeGrafter"/>
</dbReference>
<dbReference type="Proteomes" id="UP000251995">
    <property type="component" value="Chromosome"/>
</dbReference>
<feature type="compositionally biased region" description="Basic and acidic residues" evidence="5">
    <location>
        <begin position="22"/>
        <end position="32"/>
    </location>
</feature>
<dbReference type="PROSITE" id="PS01081">
    <property type="entry name" value="HTH_TETR_1"/>
    <property type="match status" value="1"/>
</dbReference>
<dbReference type="SUPFAM" id="SSF46689">
    <property type="entry name" value="Homeodomain-like"/>
    <property type="match status" value="1"/>
</dbReference>
<evidence type="ECO:0000256" key="3">
    <source>
        <dbReference type="ARBA" id="ARBA00023163"/>
    </source>
</evidence>
<feature type="region of interest" description="Disordered" evidence="5">
    <location>
        <begin position="1"/>
        <end position="32"/>
    </location>
</feature>
<evidence type="ECO:0000313" key="7">
    <source>
        <dbReference type="EMBL" id="AXE39013.1"/>
    </source>
</evidence>
<accession>A0A344UUR5</accession>
<dbReference type="PANTHER" id="PTHR30055">
    <property type="entry name" value="HTH-TYPE TRANSCRIPTIONAL REGULATOR RUTR"/>
    <property type="match status" value="1"/>
</dbReference>
<keyword evidence="8" id="KW-1185">Reference proteome</keyword>
<dbReference type="OrthoDB" id="8688418at2"/>
<sequence>MTDGSVTEVRPEGSGRTARQPEGLREQKKRRTREEIHRAALEMVLDDGLENVTVDQIAERVGISQRTFFNYFPNKEAAIIGLRPDAAEQYARTFLARPADEHAWDSVVQSVREALNRDPEQHRMRRAVLFRHPELMRGLLTIFHELRDAGAEALAARMEAQGIDPQEARRLAIVYINLSSTLLMSAAQLSHEEHTSSDEALDRVLTIIAMTG</sequence>
<dbReference type="InterPro" id="IPR001647">
    <property type="entry name" value="HTH_TetR"/>
</dbReference>
<dbReference type="PROSITE" id="PS50977">
    <property type="entry name" value="HTH_TETR_2"/>
    <property type="match status" value="1"/>
</dbReference>
<gene>
    <name evidence="7" type="ORF">JS278_01855</name>
</gene>
<keyword evidence="1" id="KW-0805">Transcription regulation</keyword>
<evidence type="ECO:0000256" key="4">
    <source>
        <dbReference type="PROSITE-ProRule" id="PRU00335"/>
    </source>
</evidence>
<dbReference type="PANTHER" id="PTHR30055:SF238">
    <property type="entry name" value="MYCOFACTOCIN BIOSYNTHESIS TRANSCRIPTIONAL REGULATOR MFTR-RELATED"/>
    <property type="match status" value="1"/>
</dbReference>
<dbReference type="RefSeq" id="WP_114044930.1">
    <property type="nucleotide sequence ID" value="NZ_CP025198.1"/>
</dbReference>
<dbReference type="KEGG" id="acij:JS278_01855"/>
<keyword evidence="3" id="KW-0804">Transcription</keyword>
<dbReference type="InterPro" id="IPR009057">
    <property type="entry name" value="Homeodomain-like_sf"/>
</dbReference>
<evidence type="ECO:0000313" key="8">
    <source>
        <dbReference type="Proteomes" id="UP000251995"/>
    </source>
</evidence>